<dbReference type="PROSITE" id="PS51084">
    <property type="entry name" value="HIT_2"/>
    <property type="match status" value="1"/>
</dbReference>
<comment type="caution">
    <text evidence="3">The sequence shown here is derived from an EMBL/GenBank/DDBJ whole genome shotgun (WGS) entry which is preliminary data.</text>
</comment>
<protein>
    <submittedName>
        <fullName evidence="3">Histidine triad nucleotide-binding protein</fullName>
    </submittedName>
</protein>
<dbReference type="PANTHER" id="PTHR23089">
    <property type="entry name" value="HISTIDINE TRIAD HIT PROTEIN"/>
    <property type="match status" value="1"/>
</dbReference>
<dbReference type="Gene3D" id="3.30.428.10">
    <property type="entry name" value="HIT-like"/>
    <property type="match status" value="1"/>
</dbReference>
<evidence type="ECO:0000313" key="3">
    <source>
        <dbReference type="EMBL" id="MBD2531302.1"/>
    </source>
</evidence>
<dbReference type="InterPro" id="IPR019808">
    <property type="entry name" value="Histidine_triad_CS"/>
</dbReference>
<dbReference type="InterPro" id="IPR001310">
    <property type="entry name" value="Histidine_triad_HIT"/>
</dbReference>
<dbReference type="Pfam" id="PF01230">
    <property type="entry name" value="HIT"/>
    <property type="match status" value="1"/>
</dbReference>
<dbReference type="InterPro" id="IPR036265">
    <property type="entry name" value="HIT-like_sf"/>
</dbReference>
<dbReference type="InterPro" id="IPR011146">
    <property type="entry name" value="HIT-like"/>
</dbReference>
<dbReference type="PROSITE" id="PS00892">
    <property type="entry name" value="HIT_1"/>
    <property type="match status" value="1"/>
</dbReference>
<evidence type="ECO:0000256" key="1">
    <source>
        <dbReference type="PROSITE-ProRule" id="PRU00464"/>
    </source>
</evidence>
<feature type="short sequence motif" description="Histidine triad motif" evidence="1">
    <location>
        <begin position="100"/>
        <end position="104"/>
    </location>
</feature>
<name>A0ABR8DPB2_9NOSO</name>
<keyword evidence="4" id="KW-1185">Reference proteome</keyword>
<reference evidence="3 4" key="1">
    <citation type="journal article" date="2020" name="ISME J.">
        <title>Comparative genomics reveals insights into cyanobacterial evolution and habitat adaptation.</title>
        <authorList>
            <person name="Chen M.Y."/>
            <person name="Teng W.K."/>
            <person name="Zhao L."/>
            <person name="Hu C.X."/>
            <person name="Zhou Y.K."/>
            <person name="Han B.P."/>
            <person name="Song L.R."/>
            <person name="Shu W.S."/>
        </authorList>
    </citation>
    <scope>NUCLEOTIDE SEQUENCE [LARGE SCALE GENOMIC DNA]</scope>
    <source>
        <strain evidence="3 4">FACHB-838</strain>
    </source>
</reference>
<proteinExistence type="predicted"/>
<evidence type="ECO:0000313" key="4">
    <source>
        <dbReference type="Proteomes" id="UP000623440"/>
    </source>
</evidence>
<dbReference type="Proteomes" id="UP000623440">
    <property type="component" value="Unassembled WGS sequence"/>
</dbReference>
<dbReference type="CDD" id="cd01276">
    <property type="entry name" value="PKCI_related"/>
    <property type="match status" value="1"/>
</dbReference>
<organism evidence="3 4">
    <name type="scientific">Nostoc flagelliforme FACHB-838</name>
    <dbReference type="NCBI Taxonomy" id="2692904"/>
    <lineage>
        <taxon>Bacteria</taxon>
        <taxon>Bacillati</taxon>
        <taxon>Cyanobacteriota</taxon>
        <taxon>Cyanophyceae</taxon>
        <taxon>Nostocales</taxon>
        <taxon>Nostocaceae</taxon>
        <taxon>Nostoc</taxon>
    </lineage>
</organism>
<dbReference type="PRINTS" id="PR00332">
    <property type="entry name" value="HISTRIAD"/>
</dbReference>
<dbReference type="EMBL" id="JACJSI010000032">
    <property type="protein sequence ID" value="MBD2531302.1"/>
    <property type="molecule type" value="Genomic_DNA"/>
</dbReference>
<dbReference type="RefSeq" id="WP_190942002.1">
    <property type="nucleotide sequence ID" value="NZ_JACJSI010000032.1"/>
</dbReference>
<gene>
    <name evidence="3" type="ORF">H6G97_17590</name>
</gene>
<evidence type="ECO:0000259" key="2">
    <source>
        <dbReference type="PROSITE" id="PS51084"/>
    </source>
</evidence>
<sequence length="116" mass="12708">MSETTETIFSKIISREIPADIVYEDNLTLAFKDIHPQAPVHILVIPKKPLPTLADAESGDHALLGHLLLTVKRIAEEAGLKNGYRVVINTGDDGGQTVHHLHLHILGGRQLDWPPG</sequence>
<feature type="domain" description="HIT" evidence="2">
    <location>
        <begin position="8"/>
        <end position="116"/>
    </location>
</feature>
<accession>A0ABR8DPB2</accession>
<dbReference type="SUPFAM" id="SSF54197">
    <property type="entry name" value="HIT-like"/>
    <property type="match status" value="1"/>
</dbReference>